<dbReference type="InterPro" id="IPR029044">
    <property type="entry name" value="Nucleotide-diphossugar_trans"/>
</dbReference>
<dbReference type="EMBL" id="MNUE01000028">
    <property type="protein sequence ID" value="OJD33685.1"/>
    <property type="molecule type" value="Genomic_DNA"/>
</dbReference>
<evidence type="ECO:0000313" key="2">
    <source>
        <dbReference type="EMBL" id="OJD33685.1"/>
    </source>
</evidence>
<evidence type="ECO:0000313" key="3">
    <source>
        <dbReference type="Proteomes" id="UP000183809"/>
    </source>
</evidence>
<dbReference type="Pfam" id="PF05704">
    <property type="entry name" value="Caps_synth"/>
    <property type="match status" value="1"/>
</dbReference>
<dbReference type="OrthoDB" id="409543at2759"/>
<accession>A0A1J9S211</accession>
<comment type="caution">
    <text evidence="2">The sequence shown here is derived from an EMBL/GenBank/DDBJ whole genome shotgun (WGS) entry which is preliminary data.</text>
</comment>
<proteinExistence type="predicted"/>
<reference evidence="2 3" key="1">
    <citation type="submission" date="2016-10" db="EMBL/GenBank/DDBJ databases">
        <title>Proteomics and genomics reveal pathogen-plant mechanisms compatible with a hemibiotrophic lifestyle of Diplodia corticola.</title>
        <authorList>
            <person name="Fernandes I."/>
            <person name="De Jonge R."/>
            <person name="Van De Peer Y."/>
            <person name="Devreese B."/>
            <person name="Alves A."/>
            <person name="Esteves A.C."/>
        </authorList>
    </citation>
    <scope>NUCLEOTIDE SEQUENCE [LARGE SCALE GENOMIC DNA]</scope>
    <source>
        <strain evidence="2 3">CBS 112549</strain>
    </source>
</reference>
<name>A0A1J9S211_9PEZI</name>
<sequence>MHIPIPDRSPNARNGDADPPRTPTDDEISRQLLAYAAPTDSTKNVWAFWHSGYASMPAWCRRNVINWVRRLGPTWTVRVLDSIPGSPTNASRFVGPDLLPRGAFAAATTPSGSKHAGVHAGDAVRLPLLQLYGGAWMDVGTILIRHLDDVWDVLDDASTPYELAAMTMPLRGRGEAETAMNGFLVVARRANAFVTRWHRIYLGLWADGDAADATGFHRHRLLRHLLLYTPSRLFAVSPEAFTDYVAHMLCAERLRDLRCRDDGFDGRRYYENNVFLLPSFREMFRLQEWSGWDGEKEFDVLSTRLDDVANPRVTSHARDLAHDLLENSVVIKLSHGPKGGSATTWLADLWDDPRHCHADDEPGTLAAYLRESILSYDHKRRLVPAKVGTLEAPVREAGLLEPCGTVVG</sequence>
<protein>
    <submittedName>
        <fullName evidence="2">Capsule polysaccharide biosynthesis protein</fullName>
    </submittedName>
</protein>
<dbReference type="Proteomes" id="UP000183809">
    <property type="component" value="Unassembled WGS sequence"/>
</dbReference>
<feature type="region of interest" description="Disordered" evidence="1">
    <location>
        <begin position="1"/>
        <end position="25"/>
    </location>
</feature>
<keyword evidence="3" id="KW-1185">Reference proteome</keyword>
<organism evidence="2 3">
    <name type="scientific">Diplodia corticola</name>
    <dbReference type="NCBI Taxonomy" id="236234"/>
    <lineage>
        <taxon>Eukaryota</taxon>
        <taxon>Fungi</taxon>
        <taxon>Dikarya</taxon>
        <taxon>Ascomycota</taxon>
        <taxon>Pezizomycotina</taxon>
        <taxon>Dothideomycetes</taxon>
        <taxon>Dothideomycetes incertae sedis</taxon>
        <taxon>Botryosphaeriales</taxon>
        <taxon>Botryosphaeriaceae</taxon>
        <taxon>Diplodia</taxon>
    </lineage>
</organism>
<dbReference type="InterPro" id="IPR008441">
    <property type="entry name" value="AfumC-like_glycosyl_Trfase"/>
</dbReference>
<dbReference type="SUPFAM" id="SSF53448">
    <property type="entry name" value="Nucleotide-diphospho-sugar transferases"/>
    <property type="match status" value="1"/>
</dbReference>
<feature type="compositionally biased region" description="Basic and acidic residues" evidence="1">
    <location>
        <begin position="15"/>
        <end position="25"/>
    </location>
</feature>
<dbReference type="GO" id="GO:0016757">
    <property type="term" value="F:glycosyltransferase activity"/>
    <property type="evidence" value="ECO:0007669"/>
    <property type="project" value="InterPro"/>
</dbReference>
<evidence type="ECO:0000256" key="1">
    <source>
        <dbReference type="SAM" id="MobiDB-lite"/>
    </source>
</evidence>
<dbReference type="RefSeq" id="XP_020129945.1">
    <property type="nucleotide sequence ID" value="XM_020273658.1"/>
</dbReference>
<dbReference type="AlphaFoldDB" id="A0A1J9S211"/>
<gene>
    <name evidence="2" type="ORF">BKCO1_2800012</name>
</gene>
<dbReference type="GeneID" id="31013919"/>